<dbReference type="Pfam" id="PF03861">
    <property type="entry name" value="ANTAR"/>
    <property type="match status" value="1"/>
</dbReference>
<dbReference type="RefSeq" id="WP_274042716.1">
    <property type="nucleotide sequence ID" value="NZ_JANCPR020000005.1"/>
</dbReference>
<dbReference type="PROSITE" id="PS50921">
    <property type="entry name" value="ANTAR"/>
    <property type="match status" value="1"/>
</dbReference>
<gene>
    <name evidence="3" type="ORF">NMN56_006125</name>
</gene>
<accession>A0ABT6ZR49</accession>
<evidence type="ECO:0000313" key="4">
    <source>
        <dbReference type="Proteomes" id="UP001214441"/>
    </source>
</evidence>
<dbReference type="InterPro" id="IPR011006">
    <property type="entry name" value="CheY-like_superfamily"/>
</dbReference>
<proteinExistence type="predicted"/>
<name>A0ABT6ZR49_9ACTN</name>
<organism evidence="3 4">
    <name type="scientific">Streptomyces iconiensis</name>
    <dbReference type="NCBI Taxonomy" id="1384038"/>
    <lineage>
        <taxon>Bacteria</taxon>
        <taxon>Bacillati</taxon>
        <taxon>Actinomycetota</taxon>
        <taxon>Actinomycetes</taxon>
        <taxon>Kitasatosporales</taxon>
        <taxon>Streptomycetaceae</taxon>
        <taxon>Streptomyces</taxon>
    </lineage>
</organism>
<feature type="domain" description="ANTAR" evidence="2">
    <location>
        <begin position="34"/>
        <end position="95"/>
    </location>
</feature>
<dbReference type="Gene3D" id="1.10.10.10">
    <property type="entry name" value="Winged helix-like DNA-binding domain superfamily/Winged helix DNA-binding domain"/>
    <property type="match status" value="1"/>
</dbReference>
<evidence type="ECO:0000313" key="3">
    <source>
        <dbReference type="EMBL" id="MDJ1131540.1"/>
    </source>
</evidence>
<evidence type="ECO:0000259" key="2">
    <source>
        <dbReference type="PROSITE" id="PS50921"/>
    </source>
</evidence>
<dbReference type="InterPro" id="IPR005561">
    <property type="entry name" value="ANTAR"/>
</dbReference>
<evidence type="ECO:0000256" key="1">
    <source>
        <dbReference type="SAM" id="MobiDB-lite"/>
    </source>
</evidence>
<reference evidence="3 4" key="1">
    <citation type="submission" date="2023-05" db="EMBL/GenBank/DDBJ databases">
        <title>Streptantibioticus silvisoli sp. nov., acidotolerant actinomycetes 1 from pine litter.</title>
        <authorList>
            <person name="Swiecimska M."/>
            <person name="Golinska P."/>
            <person name="Sangal V."/>
            <person name="Wachnowicz B."/>
            <person name="Goodfellow M."/>
        </authorList>
    </citation>
    <scope>NUCLEOTIDE SEQUENCE [LARGE SCALE GENOMIC DNA]</scope>
    <source>
        <strain evidence="3 4">DSM 42109</strain>
    </source>
</reference>
<protein>
    <submittedName>
        <fullName evidence="3">ANTAR domain-containing protein</fullName>
    </submittedName>
</protein>
<comment type="caution">
    <text evidence="3">The sequence shown here is derived from an EMBL/GenBank/DDBJ whole genome shotgun (WGS) entry which is preliminary data.</text>
</comment>
<dbReference type="InterPro" id="IPR036388">
    <property type="entry name" value="WH-like_DNA-bd_sf"/>
</dbReference>
<sequence>MGSPEPSPAAEGEQPQPGTAAEHGSGGSGQPAEVDRLRAEVTDLRRAMETHPVIDQARGMVMALGPCTADEAWEVLVEVSQSTNVKLREVAADLVATPEGEELPAPIRRAMATSLKRRRTGLD</sequence>
<dbReference type="Proteomes" id="UP001214441">
    <property type="component" value="Unassembled WGS sequence"/>
</dbReference>
<dbReference type="SMART" id="SM01012">
    <property type="entry name" value="ANTAR"/>
    <property type="match status" value="1"/>
</dbReference>
<dbReference type="SUPFAM" id="SSF52172">
    <property type="entry name" value="CheY-like"/>
    <property type="match status" value="1"/>
</dbReference>
<dbReference type="EMBL" id="JANCPR020000005">
    <property type="protein sequence ID" value="MDJ1131540.1"/>
    <property type="molecule type" value="Genomic_DNA"/>
</dbReference>
<feature type="region of interest" description="Disordered" evidence="1">
    <location>
        <begin position="1"/>
        <end position="35"/>
    </location>
</feature>
<keyword evidence="4" id="KW-1185">Reference proteome</keyword>